<dbReference type="Gene3D" id="3.40.50.300">
    <property type="entry name" value="P-loop containing nucleotide triphosphate hydrolases"/>
    <property type="match status" value="1"/>
</dbReference>
<dbReference type="InterPro" id="IPR001806">
    <property type="entry name" value="Small_GTPase"/>
</dbReference>
<dbReference type="SUPFAM" id="SSF52540">
    <property type="entry name" value="P-loop containing nucleoside triphosphate hydrolases"/>
    <property type="match status" value="1"/>
</dbReference>
<dbReference type="PANTHER" id="PTHR47978">
    <property type="match status" value="1"/>
</dbReference>
<dbReference type="PROSITE" id="PS51419">
    <property type="entry name" value="RAB"/>
    <property type="match status" value="1"/>
</dbReference>
<dbReference type="Pfam" id="PF00071">
    <property type="entry name" value="Ras"/>
    <property type="match status" value="1"/>
</dbReference>
<gene>
    <name evidence="2" type="ORF">Terrestrivirus1_31</name>
</gene>
<protein>
    <submittedName>
        <fullName evidence="2">GTP-binding protein</fullName>
    </submittedName>
</protein>
<dbReference type="GO" id="GO:0005525">
    <property type="term" value="F:GTP binding"/>
    <property type="evidence" value="ECO:0007669"/>
    <property type="project" value="InterPro"/>
</dbReference>
<accession>A0A3G4ZJZ5</accession>
<evidence type="ECO:0000256" key="1">
    <source>
        <dbReference type="ARBA" id="ARBA00022741"/>
    </source>
</evidence>
<name>A0A3G4ZJZ5_9VIRU</name>
<keyword evidence="1" id="KW-0547">Nucleotide-binding</keyword>
<evidence type="ECO:0000313" key="2">
    <source>
        <dbReference type="EMBL" id="AYV75157.1"/>
    </source>
</evidence>
<dbReference type="SMART" id="SM00175">
    <property type="entry name" value="RAB"/>
    <property type="match status" value="1"/>
</dbReference>
<dbReference type="GO" id="GO:0003924">
    <property type="term" value="F:GTPase activity"/>
    <property type="evidence" value="ECO:0007669"/>
    <property type="project" value="InterPro"/>
</dbReference>
<organism evidence="2">
    <name type="scientific">Terrestrivirus sp</name>
    <dbReference type="NCBI Taxonomy" id="2487775"/>
    <lineage>
        <taxon>Viruses</taxon>
        <taxon>Varidnaviria</taxon>
        <taxon>Bamfordvirae</taxon>
        <taxon>Nucleocytoviricota</taxon>
        <taxon>Megaviricetes</taxon>
        <taxon>Imitervirales</taxon>
        <taxon>Mimiviridae</taxon>
        <taxon>Klosneuvirinae</taxon>
    </lineage>
</organism>
<reference evidence="2" key="1">
    <citation type="submission" date="2018-10" db="EMBL/GenBank/DDBJ databases">
        <title>Hidden diversity of soil giant viruses.</title>
        <authorList>
            <person name="Schulz F."/>
            <person name="Alteio L."/>
            <person name="Goudeau D."/>
            <person name="Ryan E.M."/>
            <person name="Malmstrom R.R."/>
            <person name="Blanchard J."/>
            <person name="Woyke T."/>
        </authorList>
    </citation>
    <scope>NUCLEOTIDE SEQUENCE</scope>
    <source>
        <strain evidence="2">TEV1</strain>
    </source>
</reference>
<dbReference type="SMART" id="SM00174">
    <property type="entry name" value="RHO"/>
    <property type="match status" value="1"/>
</dbReference>
<dbReference type="PRINTS" id="PR00449">
    <property type="entry name" value="RASTRNSFRMNG"/>
</dbReference>
<dbReference type="CDD" id="cd00154">
    <property type="entry name" value="Rab"/>
    <property type="match status" value="1"/>
</dbReference>
<proteinExistence type="predicted"/>
<sequence>MSSEEITSFEILYDNIITIALIGDERTGKSTFLTKLLNKNNVNSQYIPTTVVDFSVFEKVINTSNGNKTIKFYTWDTGGNPKFRSLLSPFCKHSDGILIFFDLTNFQSFKNIPLHLAYCRSTNINTEHVLHKSNKKSKKNCENGNEPTILLIGTKSDLISDREVSPEVIADFCQENELRYMEISSYESLGTKPLEEQIDDYENIESLTYADLVIHQLIQTILMG</sequence>
<dbReference type="InterPro" id="IPR027417">
    <property type="entry name" value="P-loop_NTPase"/>
</dbReference>
<dbReference type="EMBL" id="MK071979">
    <property type="protein sequence ID" value="AYV75157.1"/>
    <property type="molecule type" value="Genomic_DNA"/>
</dbReference>